<organism evidence="2 3">
    <name type="scientific">Crassaminicella thermophila</name>
    <dbReference type="NCBI Taxonomy" id="2599308"/>
    <lineage>
        <taxon>Bacteria</taxon>
        <taxon>Bacillati</taxon>
        <taxon>Bacillota</taxon>
        <taxon>Clostridia</taxon>
        <taxon>Eubacteriales</taxon>
        <taxon>Clostridiaceae</taxon>
        <taxon>Crassaminicella</taxon>
    </lineage>
</organism>
<dbReference type="EMBL" id="CP042243">
    <property type="protein sequence ID" value="QEK12407.1"/>
    <property type="molecule type" value="Genomic_DNA"/>
</dbReference>
<evidence type="ECO:0000313" key="2">
    <source>
        <dbReference type="EMBL" id="QEK12407.1"/>
    </source>
</evidence>
<protein>
    <submittedName>
        <fullName evidence="2">NUDIX hydrolase</fullName>
    </submittedName>
</protein>
<dbReference type="InterPro" id="IPR000086">
    <property type="entry name" value="NUDIX_hydrolase_dom"/>
</dbReference>
<dbReference type="PROSITE" id="PS51462">
    <property type="entry name" value="NUDIX"/>
    <property type="match status" value="1"/>
</dbReference>
<dbReference type="GO" id="GO:0016787">
    <property type="term" value="F:hydrolase activity"/>
    <property type="evidence" value="ECO:0007669"/>
    <property type="project" value="UniProtKB-KW"/>
</dbReference>
<dbReference type="SUPFAM" id="SSF55811">
    <property type="entry name" value="Nudix"/>
    <property type="match status" value="1"/>
</dbReference>
<dbReference type="OrthoDB" id="1848782at2"/>
<gene>
    <name evidence="2" type="ORF">FQB35_08460</name>
</gene>
<reference evidence="2 3" key="1">
    <citation type="submission" date="2019-07" db="EMBL/GenBank/DDBJ databases">
        <title>Complete genome of Crassaminicella thermophila SY095.</title>
        <authorList>
            <person name="Li X."/>
        </authorList>
    </citation>
    <scope>NUCLEOTIDE SEQUENCE [LARGE SCALE GENOMIC DNA]</scope>
    <source>
        <strain evidence="2 3">SY095</strain>
    </source>
</reference>
<dbReference type="AlphaFoldDB" id="A0A5C0SF93"/>
<dbReference type="InterPro" id="IPR015797">
    <property type="entry name" value="NUDIX_hydrolase-like_dom_sf"/>
</dbReference>
<dbReference type="CDD" id="cd03673">
    <property type="entry name" value="NUDIX_Ap6A_hydrolase"/>
    <property type="match status" value="1"/>
</dbReference>
<dbReference type="Pfam" id="PF00293">
    <property type="entry name" value="NUDIX"/>
    <property type="match status" value="1"/>
</dbReference>
<sequence length="143" mass="16587">MLFRNCAGGVVFFDEKVLLLKNEKDEWVLPKGVIRNGNLSRDVALNRVKEEAGIEAEIVSSVGETCYEFFSISRQKPVCNEIIWYLMRALDEKCKLNDELEYKDIGFYHISEALDMITHNQDRSLVNLAYRKYKEVASQEIMV</sequence>
<dbReference type="Proteomes" id="UP000324646">
    <property type="component" value="Chromosome"/>
</dbReference>
<name>A0A5C0SF93_CRATE</name>
<feature type="domain" description="Nudix hydrolase" evidence="1">
    <location>
        <begin position="2"/>
        <end position="130"/>
    </location>
</feature>
<evidence type="ECO:0000313" key="3">
    <source>
        <dbReference type="Proteomes" id="UP000324646"/>
    </source>
</evidence>
<dbReference type="KEGG" id="crs:FQB35_08460"/>
<proteinExistence type="predicted"/>
<dbReference type="Gene3D" id="3.90.79.10">
    <property type="entry name" value="Nucleoside Triphosphate Pyrophosphohydrolase"/>
    <property type="match status" value="1"/>
</dbReference>
<keyword evidence="2" id="KW-0378">Hydrolase</keyword>
<keyword evidence="3" id="KW-1185">Reference proteome</keyword>
<dbReference type="RefSeq" id="WP_148809562.1">
    <property type="nucleotide sequence ID" value="NZ_CP042243.1"/>
</dbReference>
<accession>A0A5C0SF93</accession>
<evidence type="ECO:0000259" key="1">
    <source>
        <dbReference type="PROSITE" id="PS51462"/>
    </source>
</evidence>